<feature type="region of interest" description="Disordered" evidence="1">
    <location>
        <begin position="1"/>
        <end position="29"/>
    </location>
</feature>
<proteinExistence type="predicted"/>
<gene>
    <name evidence="2" type="ORF">EYF80_059806</name>
</gene>
<evidence type="ECO:0000256" key="1">
    <source>
        <dbReference type="SAM" id="MobiDB-lite"/>
    </source>
</evidence>
<dbReference type="EMBL" id="SRLO01004914">
    <property type="protein sequence ID" value="TNN30046.1"/>
    <property type="molecule type" value="Genomic_DNA"/>
</dbReference>
<reference evidence="2 3" key="1">
    <citation type="submission" date="2019-03" db="EMBL/GenBank/DDBJ databases">
        <title>First draft genome of Liparis tanakae, snailfish: a comprehensive survey of snailfish specific genes.</title>
        <authorList>
            <person name="Kim W."/>
            <person name="Song I."/>
            <person name="Jeong J.-H."/>
            <person name="Kim D."/>
            <person name="Kim S."/>
            <person name="Ryu S."/>
            <person name="Song J.Y."/>
            <person name="Lee S.K."/>
        </authorList>
    </citation>
    <scope>NUCLEOTIDE SEQUENCE [LARGE SCALE GENOMIC DNA]</scope>
    <source>
        <tissue evidence="2">Muscle</tissue>
    </source>
</reference>
<name>A0A4Z2EMD1_9TELE</name>
<evidence type="ECO:0000313" key="3">
    <source>
        <dbReference type="Proteomes" id="UP000314294"/>
    </source>
</evidence>
<organism evidence="2 3">
    <name type="scientific">Liparis tanakae</name>
    <name type="common">Tanaka's snailfish</name>
    <dbReference type="NCBI Taxonomy" id="230148"/>
    <lineage>
        <taxon>Eukaryota</taxon>
        <taxon>Metazoa</taxon>
        <taxon>Chordata</taxon>
        <taxon>Craniata</taxon>
        <taxon>Vertebrata</taxon>
        <taxon>Euteleostomi</taxon>
        <taxon>Actinopterygii</taxon>
        <taxon>Neopterygii</taxon>
        <taxon>Teleostei</taxon>
        <taxon>Neoteleostei</taxon>
        <taxon>Acanthomorphata</taxon>
        <taxon>Eupercaria</taxon>
        <taxon>Perciformes</taxon>
        <taxon>Cottioidei</taxon>
        <taxon>Cottales</taxon>
        <taxon>Liparidae</taxon>
        <taxon>Liparis</taxon>
    </lineage>
</organism>
<protein>
    <submittedName>
        <fullName evidence="2">Uncharacterized protein</fullName>
    </submittedName>
</protein>
<feature type="compositionally biased region" description="Basic and acidic residues" evidence="1">
    <location>
        <begin position="1"/>
        <end position="10"/>
    </location>
</feature>
<dbReference type="AlphaFoldDB" id="A0A4Z2EMD1"/>
<feature type="compositionally biased region" description="Acidic residues" evidence="1">
    <location>
        <begin position="19"/>
        <end position="29"/>
    </location>
</feature>
<comment type="caution">
    <text evidence="2">The sequence shown here is derived from an EMBL/GenBank/DDBJ whole genome shotgun (WGS) entry which is preliminary data.</text>
</comment>
<accession>A0A4Z2EMD1</accession>
<dbReference type="Proteomes" id="UP000314294">
    <property type="component" value="Unassembled WGS sequence"/>
</dbReference>
<keyword evidence="3" id="KW-1185">Reference proteome</keyword>
<sequence length="29" mass="3475">MASHDPERLSRRQFSRPGEEEEEEEEEKG</sequence>
<evidence type="ECO:0000313" key="2">
    <source>
        <dbReference type="EMBL" id="TNN30046.1"/>
    </source>
</evidence>